<dbReference type="RefSeq" id="WP_279252166.1">
    <property type="nucleotide sequence ID" value="NZ_SHNP01000002.1"/>
</dbReference>
<proteinExistence type="predicted"/>
<dbReference type="CDD" id="cd08291">
    <property type="entry name" value="ETR_like_1"/>
    <property type="match status" value="1"/>
</dbReference>
<evidence type="ECO:0000256" key="2">
    <source>
        <dbReference type="ARBA" id="ARBA00023002"/>
    </source>
</evidence>
<dbReference type="Proteomes" id="UP001143307">
    <property type="component" value="Unassembled WGS sequence"/>
</dbReference>
<protein>
    <submittedName>
        <fullName evidence="4">NADH oxidase</fullName>
    </submittedName>
</protein>
<keyword evidence="2" id="KW-0560">Oxidoreductase</keyword>
<dbReference type="SUPFAM" id="SSF51735">
    <property type="entry name" value="NAD(P)-binding Rossmann-fold domains"/>
    <property type="match status" value="1"/>
</dbReference>
<dbReference type="PANTHER" id="PTHR48106:SF18">
    <property type="entry name" value="QUINONE OXIDOREDUCTASE PIG3"/>
    <property type="match status" value="1"/>
</dbReference>
<feature type="domain" description="Enoyl reductase (ER)" evidence="3">
    <location>
        <begin position="19"/>
        <end position="372"/>
    </location>
</feature>
<gene>
    <name evidence="4" type="ORF">EYC87_06410</name>
</gene>
<evidence type="ECO:0000256" key="1">
    <source>
        <dbReference type="ARBA" id="ARBA00022857"/>
    </source>
</evidence>
<dbReference type="InterPro" id="IPR036291">
    <property type="entry name" value="NAD(P)-bd_dom_sf"/>
</dbReference>
<keyword evidence="5" id="KW-1185">Reference proteome</keyword>
<name>A0ABT3STA6_9GAMM</name>
<comment type="caution">
    <text evidence="4">The sequence shown here is derived from an EMBL/GenBank/DDBJ whole genome shotgun (WGS) entry which is preliminary data.</text>
</comment>
<accession>A0ABT3STA6</accession>
<evidence type="ECO:0000313" key="5">
    <source>
        <dbReference type="Proteomes" id="UP001143307"/>
    </source>
</evidence>
<dbReference type="EMBL" id="SHNP01000002">
    <property type="protein sequence ID" value="MCX2973218.1"/>
    <property type="molecule type" value="Genomic_DNA"/>
</dbReference>
<organism evidence="4 5">
    <name type="scientific">Candidatus Seongchinamella marina</name>
    <dbReference type="NCBI Taxonomy" id="2518990"/>
    <lineage>
        <taxon>Bacteria</taxon>
        <taxon>Pseudomonadati</taxon>
        <taxon>Pseudomonadota</taxon>
        <taxon>Gammaproteobacteria</taxon>
        <taxon>Cellvibrionales</taxon>
        <taxon>Halieaceae</taxon>
        <taxon>Seongchinamella</taxon>
    </lineage>
</organism>
<evidence type="ECO:0000259" key="3">
    <source>
        <dbReference type="SMART" id="SM00829"/>
    </source>
</evidence>
<dbReference type="InterPro" id="IPR020843">
    <property type="entry name" value="ER"/>
</dbReference>
<dbReference type="InterPro" id="IPR011032">
    <property type="entry name" value="GroES-like_sf"/>
</dbReference>
<sequence length="376" mass="40283">MSDAFSSRQIRSLVTEEHSLKLSIETAEVPQPGPDEIVVKIEAAPINPSDLALLFGPADMASATFSERDGEPEVEAPILPKLAGMVAARQGESMLVGNEAAGVVVAAGESDAAQALLGKTVAIAGGDMFQQYRCVHSMMAIPMGEDVTAREAASSFVNPMTALGMVETMRDEGFTALVHTAAASNLGQMLNRICIADGVDLVNIVRKPEQVEILREIGAKYVVDSSAEDFEEQLTAAIIETKAYMAFDATGGGRLTNTILTCMERAASAGLEYNRYGSDTMKKVYVYGRLDLTPLTLTPAYGFAFNVGGFLLTPFLQRIGIERMVGLQQRVASEIKTTFASHYVAEISLAQALTAEAIAVYGQRQTGQKYLICPQH</sequence>
<reference evidence="4" key="1">
    <citation type="submission" date="2019-02" db="EMBL/GenBank/DDBJ databases">
        <authorList>
            <person name="Li S.-H."/>
        </authorList>
    </citation>
    <scope>NUCLEOTIDE SEQUENCE</scope>
    <source>
        <strain evidence="4">IMCC8485</strain>
    </source>
</reference>
<dbReference type="Gene3D" id="3.90.180.10">
    <property type="entry name" value="Medium-chain alcohol dehydrogenases, catalytic domain"/>
    <property type="match status" value="1"/>
</dbReference>
<dbReference type="SUPFAM" id="SSF50129">
    <property type="entry name" value="GroES-like"/>
    <property type="match status" value="1"/>
</dbReference>
<dbReference type="PANTHER" id="PTHR48106">
    <property type="entry name" value="QUINONE OXIDOREDUCTASE PIG3-RELATED"/>
    <property type="match status" value="1"/>
</dbReference>
<keyword evidence="1" id="KW-0521">NADP</keyword>
<dbReference type="SMART" id="SM00829">
    <property type="entry name" value="PKS_ER"/>
    <property type="match status" value="1"/>
</dbReference>
<dbReference type="Gene3D" id="3.40.50.720">
    <property type="entry name" value="NAD(P)-binding Rossmann-like Domain"/>
    <property type="match status" value="1"/>
</dbReference>
<evidence type="ECO:0000313" key="4">
    <source>
        <dbReference type="EMBL" id="MCX2973218.1"/>
    </source>
</evidence>